<reference evidence="1 2" key="1">
    <citation type="submission" date="2015-04" db="EMBL/GenBank/DDBJ databases">
        <authorList>
            <person name="Syromyatnikov M.Y."/>
            <person name="Popov V.N."/>
        </authorList>
    </citation>
    <scope>NUCLEOTIDE SEQUENCE [LARGE SCALE GENOMIC DNA]</scope>
</reference>
<gene>
    <name evidence="1" type="ORF">CLUMA_CG000532</name>
</gene>
<sequence>MIYSSDEKSNQSLMRFICLKQKQRYATWKQIKSRLSNEISSVSFTISREASFKAENPAWEERNLKPSTKTLLLVVVMG</sequence>
<dbReference type="Proteomes" id="UP000183832">
    <property type="component" value="Unassembled WGS sequence"/>
</dbReference>
<dbReference type="AlphaFoldDB" id="A0A1J1HFR8"/>
<evidence type="ECO:0000313" key="2">
    <source>
        <dbReference type="Proteomes" id="UP000183832"/>
    </source>
</evidence>
<evidence type="ECO:0000313" key="1">
    <source>
        <dbReference type="EMBL" id="CRK86699.1"/>
    </source>
</evidence>
<name>A0A1J1HFR8_9DIPT</name>
<proteinExistence type="predicted"/>
<keyword evidence="2" id="KW-1185">Reference proteome</keyword>
<protein>
    <submittedName>
        <fullName evidence="1">CLUMA_CG000532, isoform A</fullName>
    </submittedName>
</protein>
<accession>A0A1J1HFR8</accession>
<organism evidence="1 2">
    <name type="scientific">Clunio marinus</name>
    <dbReference type="NCBI Taxonomy" id="568069"/>
    <lineage>
        <taxon>Eukaryota</taxon>
        <taxon>Metazoa</taxon>
        <taxon>Ecdysozoa</taxon>
        <taxon>Arthropoda</taxon>
        <taxon>Hexapoda</taxon>
        <taxon>Insecta</taxon>
        <taxon>Pterygota</taxon>
        <taxon>Neoptera</taxon>
        <taxon>Endopterygota</taxon>
        <taxon>Diptera</taxon>
        <taxon>Nematocera</taxon>
        <taxon>Chironomoidea</taxon>
        <taxon>Chironomidae</taxon>
        <taxon>Clunio</taxon>
    </lineage>
</organism>
<dbReference type="EMBL" id="CVRI01000002">
    <property type="protein sequence ID" value="CRK86699.1"/>
    <property type="molecule type" value="Genomic_DNA"/>
</dbReference>